<evidence type="ECO:0000313" key="3">
    <source>
        <dbReference type="Proteomes" id="UP000285301"/>
    </source>
</evidence>
<accession>A0A3S3NAD0</accession>
<dbReference type="EMBL" id="NCKU01018811">
    <property type="protein sequence ID" value="RWR98796.1"/>
    <property type="molecule type" value="Genomic_DNA"/>
</dbReference>
<feature type="non-terminal residue" evidence="2">
    <location>
        <position position="330"/>
    </location>
</feature>
<dbReference type="OrthoDB" id="6508433at2759"/>
<keyword evidence="3" id="KW-1185">Reference proteome</keyword>
<name>A0A3S3NAD0_9ACAR</name>
<dbReference type="PANTHER" id="PTHR46585">
    <property type="entry name" value="INTEGRASE CORE DOMAIN CONTAINING PROTEIN"/>
    <property type="match status" value="1"/>
</dbReference>
<feature type="non-terminal residue" evidence="2">
    <location>
        <position position="1"/>
    </location>
</feature>
<dbReference type="PANTHER" id="PTHR46585:SF1">
    <property type="entry name" value="CHROMO DOMAIN-CONTAINING PROTEIN"/>
    <property type="match status" value="1"/>
</dbReference>
<evidence type="ECO:0008006" key="4">
    <source>
        <dbReference type="Google" id="ProtNLM"/>
    </source>
</evidence>
<sequence length="330" mass="38484">ILEELSTDDKFFEALREIAVNCLEGNIKLNPKLKTRLKKHKKIIRALATEKKRLNRRRIANQIGGILPFLIPAAATTLEKVKRNENIVEDKKLTDTILQIILKLAKINGYNENFEIRDRYGNFIANSNILQLVKESEKHEDDIQGLNEFIELLQEAKIDPNLITNQSIKANLISLYNQKPLEVSTEKTQKTNKEKFEKSSKDKNESAKKEVLADKMEENTINKEKENAIETFLKNIYYSTQSPVAFTSLNSIYNYVKKHFPGISKETIENWLNKQPAYALHHQIRKKFTRNRIFVTRIDELWQCDLVDLQQYHKDNSGYKFILTIIDVFS</sequence>
<comment type="caution">
    <text evidence="2">The sequence shown here is derived from an EMBL/GenBank/DDBJ whole genome shotgun (WGS) entry which is preliminary data.</text>
</comment>
<proteinExistence type="predicted"/>
<organism evidence="2 3">
    <name type="scientific">Dinothrombium tinctorium</name>
    <dbReference type="NCBI Taxonomy" id="1965070"/>
    <lineage>
        <taxon>Eukaryota</taxon>
        <taxon>Metazoa</taxon>
        <taxon>Ecdysozoa</taxon>
        <taxon>Arthropoda</taxon>
        <taxon>Chelicerata</taxon>
        <taxon>Arachnida</taxon>
        <taxon>Acari</taxon>
        <taxon>Acariformes</taxon>
        <taxon>Trombidiformes</taxon>
        <taxon>Prostigmata</taxon>
        <taxon>Anystina</taxon>
        <taxon>Parasitengona</taxon>
        <taxon>Trombidioidea</taxon>
        <taxon>Trombidiidae</taxon>
        <taxon>Dinothrombium</taxon>
    </lineage>
</organism>
<dbReference type="AlphaFoldDB" id="A0A3S3NAD0"/>
<evidence type="ECO:0000256" key="1">
    <source>
        <dbReference type="SAM" id="MobiDB-lite"/>
    </source>
</evidence>
<evidence type="ECO:0000313" key="2">
    <source>
        <dbReference type="EMBL" id="RWR98796.1"/>
    </source>
</evidence>
<gene>
    <name evidence="2" type="ORF">B4U79_10617</name>
</gene>
<reference evidence="2 3" key="1">
    <citation type="journal article" date="2018" name="Gigascience">
        <title>Genomes of trombidid mites reveal novel predicted allergens and laterally-transferred genes associated with secondary metabolism.</title>
        <authorList>
            <person name="Dong X."/>
            <person name="Chaisiri K."/>
            <person name="Xia D."/>
            <person name="Armstrong S.D."/>
            <person name="Fang Y."/>
            <person name="Donnelly M.J."/>
            <person name="Kadowaki T."/>
            <person name="McGarry J.W."/>
            <person name="Darby A.C."/>
            <person name="Makepeace B.L."/>
        </authorList>
    </citation>
    <scope>NUCLEOTIDE SEQUENCE [LARGE SCALE GENOMIC DNA]</scope>
    <source>
        <strain evidence="2">UoL-WK</strain>
    </source>
</reference>
<dbReference type="Proteomes" id="UP000285301">
    <property type="component" value="Unassembled WGS sequence"/>
</dbReference>
<feature type="region of interest" description="Disordered" evidence="1">
    <location>
        <begin position="184"/>
        <end position="210"/>
    </location>
</feature>
<protein>
    <recommendedName>
        <fullName evidence="4">Integrase catalytic domain-containing protein</fullName>
    </recommendedName>
</protein>